<keyword evidence="1" id="KW-0560">Oxidoreductase</keyword>
<evidence type="ECO:0000259" key="2">
    <source>
        <dbReference type="Pfam" id="PF02771"/>
    </source>
</evidence>
<dbReference type="InterPro" id="IPR046373">
    <property type="entry name" value="Acyl-CoA_Oxase/DH_mid-dom_sf"/>
</dbReference>
<protein>
    <recommendedName>
        <fullName evidence="2">Acyl-CoA dehydrogenase/oxidase N-terminal domain-containing protein</fullName>
    </recommendedName>
</protein>
<evidence type="ECO:0000313" key="3">
    <source>
        <dbReference type="EMBL" id="SVD44499.1"/>
    </source>
</evidence>
<feature type="domain" description="Acyl-CoA dehydrogenase/oxidase N-terminal" evidence="2">
    <location>
        <begin position="8"/>
        <end position="121"/>
    </location>
</feature>
<organism evidence="3">
    <name type="scientific">marine metagenome</name>
    <dbReference type="NCBI Taxonomy" id="408172"/>
    <lineage>
        <taxon>unclassified sequences</taxon>
        <taxon>metagenomes</taxon>
        <taxon>ecological metagenomes</taxon>
    </lineage>
</organism>
<dbReference type="Gene3D" id="2.40.110.10">
    <property type="entry name" value="Butyryl-CoA Dehydrogenase, subunit A, domain 2"/>
    <property type="match status" value="1"/>
</dbReference>
<gene>
    <name evidence="3" type="ORF">METZ01_LOCUS397353</name>
</gene>
<dbReference type="Pfam" id="PF02771">
    <property type="entry name" value="Acyl-CoA_dh_N"/>
    <property type="match status" value="1"/>
</dbReference>
<reference evidence="3" key="1">
    <citation type="submission" date="2018-05" db="EMBL/GenBank/DDBJ databases">
        <authorList>
            <person name="Lanie J.A."/>
            <person name="Ng W.-L."/>
            <person name="Kazmierczak K.M."/>
            <person name="Andrzejewski T.M."/>
            <person name="Davidsen T.M."/>
            <person name="Wayne K.J."/>
            <person name="Tettelin H."/>
            <person name="Glass J.I."/>
            <person name="Rusch D."/>
            <person name="Podicherti R."/>
            <person name="Tsui H.-C.T."/>
            <person name="Winkler M.E."/>
        </authorList>
    </citation>
    <scope>NUCLEOTIDE SEQUENCE</scope>
</reference>
<dbReference type="GO" id="GO:0016627">
    <property type="term" value="F:oxidoreductase activity, acting on the CH-CH group of donors"/>
    <property type="evidence" value="ECO:0007669"/>
    <property type="project" value="InterPro"/>
</dbReference>
<accession>A0A382VDF0</accession>
<dbReference type="SUPFAM" id="SSF56645">
    <property type="entry name" value="Acyl-CoA dehydrogenase NM domain-like"/>
    <property type="match status" value="1"/>
</dbReference>
<sequence length="277" mass="31520">MDFELPYTEEQEKFRAEVKAWIAENVPDSMRDTIDPEHFTEDMKQFWRGKHQEMAVKGWLYPTYPTEYGGGGLSGDQETILQEEFRHARVPGNFTAPFVLPSLLVWGTEEQKQKFLVPLLKSTATAWQKFTEPSSGADLANYESKAVREGDDWRLTGQNVFVSGVGKEPEYLYGPMMTDPDAPRHRNLGFFMIPVRDTAGNPTEGLEIRSQNLVNGGDQHFIFLDNVRVESDHLIGGDHQGWQVAQTSLEQEHGGRGNAFPEDVMVDHLLTWMQDKN</sequence>
<dbReference type="PANTHER" id="PTHR43292">
    <property type="entry name" value="ACYL-COA DEHYDROGENASE"/>
    <property type="match status" value="1"/>
</dbReference>
<dbReference type="GO" id="GO:0050660">
    <property type="term" value="F:flavin adenine dinucleotide binding"/>
    <property type="evidence" value="ECO:0007669"/>
    <property type="project" value="InterPro"/>
</dbReference>
<dbReference type="InterPro" id="IPR009100">
    <property type="entry name" value="AcylCoA_DH/oxidase_NM_dom_sf"/>
</dbReference>
<dbReference type="Gene3D" id="1.10.540.10">
    <property type="entry name" value="Acyl-CoA dehydrogenase/oxidase, N-terminal domain"/>
    <property type="match status" value="1"/>
</dbReference>
<dbReference type="PANTHER" id="PTHR43292:SF3">
    <property type="entry name" value="ACYL-COA DEHYDROGENASE FADE29"/>
    <property type="match status" value="1"/>
</dbReference>
<dbReference type="InterPro" id="IPR037069">
    <property type="entry name" value="AcylCoA_DH/ox_N_sf"/>
</dbReference>
<dbReference type="GO" id="GO:0005886">
    <property type="term" value="C:plasma membrane"/>
    <property type="evidence" value="ECO:0007669"/>
    <property type="project" value="TreeGrafter"/>
</dbReference>
<dbReference type="InterPro" id="IPR052161">
    <property type="entry name" value="Mycobact_Acyl-CoA_DH"/>
</dbReference>
<evidence type="ECO:0000256" key="1">
    <source>
        <dbReference type="ARBA" id="ARBA00023002"/>
    </source>
</evidence>
<dbReference type="InterPro" id="IPR013786">
    <property type="entry name" value="AcylCoA_DH/ox_N"/>
</dbReference>
<dbReference type="AlphaFoldDB" id="A0A382VDF0"/>
<proteinExistence type="predicted"/>
<feature type="non-terminal residue" evidence="3">
    <location>
        <position position="277"/>
    </location>
</feature>
<dbReference type="EMBL" id="UINC01151097">
    <property type="protein sequence ID" value="SVD44499.1"/>
    <property type="molecule type" value="Genomic_DNA"/>
</dbReference>
<name>A0A382VDF0_9ZZZZ</name>